<keyword evidence="2" id="KW-0472">Membrane</keyword>
<keyword evidence="4" id="KW-1185">Reference proteome</keyword>
<protein>
    <recommendedName>
        <fullName evidence="5">Tat pathway signal sequence domain protein</fullName>
    </recommendedName>
</protein>
<keyword evidence="2" id="KW-1133">Transmembrane helix</keyword>
<dbReference type="OrthoDB" id="5003040at2"/>
<reference evidence="3 4" key="1">
    <citation type="submission" date="2019-06" db="EMBL/GenBank/DDBJ databases">
        <title>Whole genome shotgun sequence of Streptomyces gardneri NBRC 12865.</title>
        <authorList>
            <person name="Hosoyama A."/>
            <person name="Uohara A."/>
            <person name="Ohji S."/>
            <person name="Ichikawa N."/>
        </authorList>
    </citation>
    <scope>NUCLEOTIDE SEQUENCE [LARGE SCALE GENOMIC DNA]</scope>
    <source>
        <strain evidence="3 4">NBRC 12865</strain>
    </source>
</reference>
<dbReference type="Proteomes" id="UP000315226">
    <property type="component" value="Unassembled WGS sequence"/>
</dbReference>
<feature type="transmembrane region" description="Helical" evidence="2">
    <location>
        <begin position="12"/>
        <end position="31"/>
    </location>
</feature>
<evidence type="ECO:0000313" key="3">
    <source>
        <dbReference type="EMBL" id="GEB56310.1"/>
    </source>
</evidence>
<comment type="caution">
    <text evidence="3">The sequence shown here is derived from an EMBL/GenBank/DDBJ whole genome shotgun (WGS) entry which is preliminary data.</text>
</comment>
<gene>
    <name evidence="3" type="ORF">SGA01_19150</name>
</gene>
<accession>A0A4Y3RKE0</accession>
<feature type="region of interest" description="Disordered" evidence="1">
    <location>
        <begin position="59"/>
        <end position="114"/>
    </location>
</feature>
<evidence type="ECO:0000313" key="4">
    <source>
        <dbReference type="Proteomes" id="UP000315226"/>
    </source>
</evidence>
<dbReference type="AlphaFoldDB" id="A0A4Y3RKE0"/>
<organism evidence="3 4">
    <name type="scientific">Streptomyces gardneri</name>
    <dbReference type="NCBI Taxonomy" id="66892"/>
    <lineage>
        <taxon>Bacteria</taxon>
        <taxon>Bacillati</taxon>
        <taxon>Actinomycetota</taxon>
        <taxon>Actinomycetes</taxon>
        <taxon>Kitasatosporales</taxon>
        <taxon>Streptomycetaceae</taxon>
        <taxon>Streptomyces</taxon>
    </lineage>
</organism>
<evidence type="ECO:0008006" key="5">
    <source>
        <dbReference type="Google" id="ProtNLM"/>
    </source>
</evidence>
<feature type="compositionally biased region" description="Gly residues" evidence="1">
    <location>
        <begin position="63"/>
        <end position="72"/>
    </location>
</feature>
<evidence type="ECO:0000256" key="1">
    <source>
        <dbReference type="SAM" id="MobiDB-lite"/>
    </source>
</evidence>
<feature type="region of interest" description="Disordered" evidence="1">
    <location>
        <begin position="127"/>
        <end position="158"/>
    </location>
</feature>
<name>A0A4Y3RKE0_9ACTN</name>
<proteinExistence type="predicted"/>
<keyword evidence="2" id="KW-0812">Transmembrane</keyword>
<dbReference type="EMBL" id="BJMN01000011">
    <property type="protein sequence ID" value="GEB56310.1"/>
    <property type="molecule type" value="Genomic_DNA"/>
</dbReference>
<feature type="compositionally biased region" description="Low complexity" evidence="1">
    <location>
        <begin position="73"/>
        <end position="90"/>
    </location>
</feature>
<sequence length="296" mass="30005">MYEIARRHLGKVVAGAAMAVTGTAVAVAISLPGSAGANGVAGSAGTAGVAGTAGTAGTSAGNGSAGATGQGQPGTAADGAAEAGAQAAGSAPPPATVAPPAAEGRKGVGSDPLTDDELTKAEQLALTPPASAAQENVEGGRGPQHLGTVLADPLPGDGSRRAEVRFYDYARDELVTRTVNLGTGKIERSAAQRGVQPSAHPEELREALELILASPLGKGVKEDYKDATGKQLTSTEQLWFNGDVYRPYREAKVPAQLKECGKHRCVRLVTKVLNGAWIDTRNIIVDLSARTVTRVG</sequence>
<evidence type="ECO:0000256" key="2">
    <source>
        <dbReference type="SAM" id="Phobius"/>
    </source>
</evidence>